<name>A0A854CLT8_XANOO</name>
<dbReference type="InterPro" id="IPR024654">
    <property type="entry name" value="Calcineurin-like_PHP_lpxH"/>
</dbReference>
<dbReference type="Pfam" id="PF12850">
    <property type="entry name" value="Metallophos_2"/>
    <property type="match status" value="1"/>
</dbReference>
<protein>
    <recommendedName>
        <fullName evidence="2">Calcineurin-like phosphoesterase domain-containing protein</fullName>
    </recommendedName>
</protein>
<accession>A0A854CLT8</accession>
<feature type="domain" description="Calcineurin-like phosphoesterase" evidence="2">
    <location>
        <begin position="9"/>
        <end position="55"/>
    </location>
</feature>
<proteinExistence type="inferred from homology"/>
<comment type="caution">
    <text evidence="3">The sequence shown here is derived from an EMBL/GenBank/DDBJ whole genome shotgun (WGS) entry which is preliminary data.</text>
</comment>
<sequence>MLHDLKTLAPQVQADVIISGHSHKPLVHTRAGVLCINQRSAGPRRFSLLTSVAMLWLGDGAPRAQ</sequence>
<gene>
    <name evidence="3" type="ORF">BXO512_08665</name>
</gene>
<evidence type="ECO:0000256" key="1">
    <source>
        <dbReference type="ARBA" id="ARBA00008950"/>
    </source>
</evidence>
<dbReference type="EMBL" id="JXEA01000099">
    <property type="protein sequence ID" value="OLG92067.1"/>
    <property type="molecule type" value="Genomic_DNA"/>
</dbReference>
<dbReference type="Gene3D" id="3.60.21.10">
    <property type="match status" value="1"/>
</dbReference>
<comment type="similarity">
    <text evidence="1">Belongs to the metallophosphoesterase superfamily. YfcE family.</text>
</comment>
<reference evidence="3" key="1">
    <citation type="submission" date="2015-01" db="EMBL/GenBank/DDBJ databases">
        <title>Population genomics of rice bacterial leaf blight strains from India.</title>
        <authorList>
            <person name="Midha S."/>
            <person name="Anil M.G."/>
            <person name="Mishra D."/>
            <person name="Brahma K."/>
            <person name="Laha G.S."/>
            <person name="Sundaram R.M."/>
            <person name="Sonti R.V."/>
            <person name="Patil P.B."/>
        </authorList>
    </citation>
    <scope>NUCLEOTIDE SEQUENCE</scope>
    <source>
        <strain evidence="3">BXO512</strain>
    </source>
</reference>
<organism evidence="3">
    <name type="scientific">Xanthomonas oryzae pv. oryzae</name>
    <dbReference type="NCBI Taxonomy" id="64187"/>
    <lineage>
        <taxon>Bacteria</taxon>
        <taxon>Pseudomonadati</taxon>
        <taxon>Pseudomonadota</taxon>
        <taxon>Gammaproteobacteria</taxon>
        <taxon>Lysobacterales</taxon>
        <taxon>Lysobacteraceae</taxon>
        <taxon>Xanthomonas</taxon>
    </lineage>
</organism>
<dbReference type="InterPro" id="IPR029052">
    <property type="entry name" value="Metallo-depent_PP-like"/>
</dbReference>
<dbReference type="AlphaFoldDB" id="A0A854CLT8"/>
<evidence type="ECO:0000259" key="2">
    <source>
        <dbReference type="Pfam" id="PF12850"/>
    </source>
</evidence>
<evidence type="ECO:0000313" key="3">
    <source>
        <dbReference type="EMBL" id="OLG92067.1"/>
    </source>
</evidence>
<dbReference type="SUPFAM" id="SSF56300">
    <property type="entry name" value="Metallo-dependent phosphatases"/>
    <property type="match status" value="1"/>
</dbReference>